<proteinExistence type="predicted"/>
<evidence type="ECO:0000313" key="10">
    <source>
        <dbReference type="EMBL" id="TDY64352.1"/>
    </source>
</evidence>
<evidence type="ECO:0000256" key="6">
    <source>
        <dbReference type="ARBA" id="ARBA00023118"/>
    </source>
</evidence>
<keyword evidence="6" id="KW-0051">Antiviral defense</keyword>
<feature type="transmembrane region" description="Helical" evidence="8">
    <location>
        <begin position="83"/>
        <end position="103"/>
    </location>
</feature>
<comment type="caution">
    <text evidence="10">The sequence shown here is derived from an EMBL/GenBank/DDBJ whole genome shotgun (WGS) entry which is preliminary data.</text>
</comment>
<evidence type="ECO:0000259" key="9">
    <source>
        <dbReference type="Pfam" id="PF18967"/>
    </source>
</evidence>
<keyword evidence="7 8" id="KW-0472">Membrane</keyword>
<evidence type="ECO:0000256" key="1">
    <source>
        <dbReference type="ARBA" id="ARBA00004236"/>
    </source>
</evidence>
<keyword evidence="4" id="KW-0547">Nucleotide-binding</keyword>
<comment type="subcellular location">
    <subcellularLocation>
        <location evidence="1">Cell membrane</location>
    </subcellularLocation>
</comment>
<evidence type="ECO:0000256" key="5">
    <source>
        <dbReference type="ARBA" id="ARBA00022989"/>
    </source>
</evidence>
<name>A0A4R8MJ23_9FLAO</name>
<feature type="transmembrane region" description="Helical" evidence="8">
    <location>
        <begin position="199"/>
        <end position="220"/>
    </location>
</feature>
<keyword evidence="2" id="KW-1003">Cell membrane</keyword>
<dbReference type="Pfam" id="PF18967">
    <property type="entry name" value="PycTM"/>
    <property type="match status" value="1"/>
</dbReference>
<dbReference type="Proteomes" id="UP000294824">
    <property type="component" value="Unassembled WGS sequence"/>
</dbReference>
<keyword evidence="5 8" id="KW-1133">Transmembrane helix</keyword>
<feature type="domain" description="Pycsar effector protein" evidence="9">
    <location>
        <begin position="62"/>
        <end position="215"/>
    </location>
</feature>
<evidence type="ECO:0000256" key="8">
    <source>
        <dbReference type="SAM" id="Phobius"/>
    </source>
</evidence>
<gene>
    <name evidence="10" type="ORF">DFQ06_1261</name>
</gene>
<feature type="transmembrane region" description="Helical" evidence="8">
    <location>
        <begin position="109"/>
        <end position="130"/>
    </location>
</feature>
<evidence type="ECO:0000256" key="7">
    <source>
        <dbReference type="ARBA" id="ARBA00023136"/>
    </source>
</evidence>
<keyword evidence="11" id="KW-1185">Reference proteome</keyword>
<sequence>MSKKSTLNTSVFINFNMNNKQKEKAENKYLMEELNIDKDALKQLKKKLAKVAPRSERGVETLFRLLSKNQYTLNTMIDTKSNILISINALILSLILGTVMSQLSNDPHLIFPIVMILFTNLASITFAILATRPELAHGKNETKNLMFYGNFQDMEEDEYVENITNLMNEGDELYKTIAKDTYHLGKTIDRKFKLLRKSFNIFLIGIILSVIAFVLCHALFGGLM</sequence>
<accession>A0A4R8MJ23</accession>
<dbReference type="GO" id="GO:0051607">
    <property type="term" value="P:defense response to virus"/>
    <property type="evidence" value="ECO:0007669"/>
    <property type="project" value="UniProtKB-KW"/>
</dbReference>
<keyword evidence="3 8" id="KW-0812">Transmembrane</keyword>
<protein>
    <recommendedName>
        <fullName evidence="9">Pycsar effector protein domain-containing protein</fullName>
    </recommendedName>
</protein>
<dbReference type="EMBL" id="SORL01000007">
    <property type="protein sequence ID" value="TDY64352.1"/>
    <property type="molecule type" value="Genomic_DNA"/>
</dbReference>
<dbReference type="GO" id="GO:0005886">
    <property type="term" value="C:plasma membrane"/>
    <property type="evidence" value="ECO:0007669"/>
    <property type="project" value="UniProtKB-SubCell"/>
</dbReference>
<evidence type="ECO:0000256" key="3">
    <source>
        <dbReference type="ARBA" id="ARBA00022692"/>
    </source>
</evidence>
<dbReference type="InterPro" id="IPR043760">
    <property type="entry name" value="PycTM_dom"/>
</dbReference>
<evidence type="ECO:0000256" key="2">
    <source>
        <dbReference type="ARBA" id="ARBA00022475"/>
    </source>
</evidence>
<organism evidence="10 11">
    <name type="scientific">Algibacter lectus</name>
    <dbReference type="NCBI Taxonomy" id="221126"/>
    <lineage>
        <taxon>Bacteria</taxon>
        <taxon>Pseudomonadati</taxon>
        <taxon>Bacteroidota</taxon>
        <taxon>Flavobacteriia</taxon>
        <taxon>Flavobacteriales</taxon>
        <taxon>Flavobacteriaceae</taxon>
        <taxon>Algibacter</taxon>
    </lineage>
</organism>
<evidence type="ECO:0000256" key="4">
    <source>
        <dbReference type="ARBA" id="ARBA00022741"/>
    </source>
</evidence>
<evidence type="ECO:0000313" key="11">
    <source>
        <dbReference type="Proteomes" id="UP000294824"/>
    </source>
</evidence>
<dbReference type="GO" id="GO:0000166">
    <property type="term" value="F:nucleotide binding"/>
    <property type="evidence" value="ECO:0007669"/>
    <property type="project" value="UniProtKB-KW"/>
</dbReference>
<reference evidence="10 11" key="1">
    <citation type="submission" date="2019-03" db="EMBL/GenBank/DDBJ databases">
        <title>Genomic Encyclopedia of Type Strains, Phase III (KMG-III): the genomes of soil and plant-associated and newly described type strains.</title>
        <authorList>
            <person name="Whitman W."/>
        </authorList>
    </citation>
    <scope>NUCLEOTIDE SEQUENCE [LARGE SCALE GENOMIC DNA]</scope>
    <source>
        <strain evidence="10 11">CECT 8301</strain>
    </source>
</reference>
<dbReference type="AlphaFoldDB" id="A0A4R8MJ23"/>